<dbReference type="InterPro" id="IPR013321">
    <property type="entry name" value="Arc_rbn_hlx_hlx"/>
</dbReference>
<dbReference type="Gene3D" id="1.10.1220.10">
    <property type="entry name" value="Met repressor-like"/>
    <property type="match status" value="1"/>
</dbReference>
<dbReference type="GO" id="GO:0006355">
    <property type="term" value="P:regulation of DNA-templated transcription"/>
    <property type="evidence" value="ECO:0007669"/>
    <property type="project" value="InterPro"/>
</dbReference>
<dbReference type="GO" id="GO:0005737">
    <property type="term" value="C:cytoplasm"/>
    <property type="evidence" value="ECO:0007669"/>
    <property type="project" value="UniProtKB-SubCell"/>
</dbReference>
<evidence type="ECO:0000256" key="4">
    <source>
        <dbReference type="ARBA" id="ARBA00022490"/>
    </source>
</evidence>
<keyword evidence="9" id="KW-1185">Reference proteome</keyword>
<name>A0A2N7X6P1_9BURK</name>
<proteinExistence type="inferred from homology"/>
<dbReference type="GO" id="GO:0003677">
    <property type="term" value="F:DNA binding"/>
    <property type="evidence" value="ECO:0007669"/>
    <property type="project" value="UniProtKB-KW"/>
</dbReference>
<sequence>MLAIRLSEELQSRLEALATRTGRTKTFYVREAIEQHVEDLEDMYLAERVAKRIRSGKEQTSSLDEVEARLGLAD</sequence>
<comment type="similarity">
    <text evidence="2">Belongs to the TraY family.</text>
</comment>
<feature type="region of interest" description="Disordered" evidence="7">
    <location>
        <begin position="55"/>
        <end position="74"/>
    </location>
</feature>
<dbReference type="InterPro" id="IPR010985">
    <property type="entry name" value="Ribbon_hlx_hlx"/>
</dbReference>
<organism evidence="8 9">
    <name type="scientific">Trinickia symbiotica</name>
    <dbReference type="NCBI Taxonomy" id="863227"/>
    <lineage>
        <taxon>Bacteria</taxon>
        <taxon>Pseudomonadati</taxon>
        <taxon>Pseudomonadota</taxon>
        <taxon>Betaproteobacteria</taxon>
        <taxon>Burkholderiales</taxon>
        <taxon>Burkholderiaceae</taxon>
        <taxon>Trinickia</taxon>
    </lineage>
</organism>
<comment type="caution">
    <text evidence="8">The sequence shown here is derived from an EMBL/GenBank/DDBJ whole genome shotgun (WGS) entry which is preliminary data.</text>
</comment>
<gene>
    <name evidence="8" type="ORF">C0Z20_08995</name>
</gene>
<accession>A0A2N7X6P1</accession>
<keyword evidence="4" id="KW-0963">Cytoplasm</keyword>
<dbReference type="OrthoDB" id="9812023at2"/>
<comment type="subcellular location">
    <subcellularLocation>
        <location evidence="1">Cytoplasm</location>
    </subcellularLocation>
</comment>
<evidence type="ECO:0000256" key="3">
    <source>
        <dbReference type="ARBA" id="ARBA00020541"/>
    </source>
</evidence>
<dbReference type="CDD" id="cd22233">
    <property type="entry name" value="RHH_CopAso-like"/>
    <property type="match status" value="1"/>
</dbReference>
<evidence type="ECO:0000256" key="2">
    <source>
        <dbReference type="ARBA" id="ARBA00007183"/>
    </source>
</evidence>
<dbReference type="EMBL" id="PNYC01000004">
    <property type="protein sequence ID" value="PMS37428.1"/>
    <property type="molecule type" value="Genomic_DNA"/>
</dbReference>
<evidence type="ECO:0000256" key="6">
    <source>
        <dbReference type="ARBA" id="ARBA00023125"/>
    </source>
</evidence>
<dbReference type="AlphaFoldDB" id="A0A2N7X6P1"/>
<keyword evidence="6" id="KW-0238">DNA-binding</keyword>
<dbReference type="SUPFAM" id="SSF47598">
    <property type="entry name" value="Ribbon-helix-helix"/>
    <property type="match status" value="1"/>
</dbReference>
<evidence type="ECO:0000313" key="8">
    <source>
        <dbReference type="EMBL" id="PMS37428.1"/>
    </source>
</evidence>
<evidence type="ECO:0000256" key="5">
    <source>
        <dbReference type="ARBA" id="ARBA00022971"/>
    </source>
</evidence>
<keyword evidence="5" id="KW-0184">Conjugation</keyword>
<evidence type="ECO:0000256" key="7">
    <source>
        <dbReference type="SAM" id="MobiDB-lite"/>
    </source>
</evidence>
<dbReference type="RefSeq" id="WP_018440165.1">
    <property type="nucleotide sequence ID" value="NZ_KB890168.1"/>
</dbReference>
<evidence type="ECO:0000313" key="9">
    <source>
        <dbReference type="Proteomes" id="UP000235777"/>
    </source>
</evidence>
<protein>
    <recommendedName>
        <fullName evidence="3">Relaxosome protein TraY</fullName>
    </recommendedName>
</protein>
<dbReference type="InterPro" id="IPR008876">
    <property type="entry name" value="TraY"/>
</dbReference>
<dbReference type="STRING" id="863227.GCA_000373005_01609"/>
<dbReference type="Proteomes" id="UP000235777">
    <property type="component" value="Unassembled WGS sequence"/>
</dbReference>
<reference evidence="8 9" key="1">
    <citation type="submission" date="2018-01" db="EMBL/GenBank/DDBJ databases">
        <title>Whole genome analyses suggest that Burkholderia sensu lato contains two further novel genera in the rhizoxinica-symbiotica group Mycetohabitans gen. nov., and Trinickia gen. nov.: implications for the evolution of diazotrophy and nodulation in the Burkholderiaceae.</title>
        <authorList>
            <person name="Estrada-de los Santos P."/>
            <person name="Palmer M."/>
            <person name="Chavez-Ramirez B."/>
            <person name="Beukes C."/>
            <person name="Steenkamp E.T."/>
            <person name="Hirsch A.M."/>
            <person name="Manyaka P."/>
            <person name="Maluk M."/>
            <person name="Lafos M."/>
            <person name="Crook M."/>
            <person name="Gross E."/>
            <person name="Simon M.F."/>
            <person name="Bueno dos Reis Junior F."/>
            <person name="Poole P.S."/>
            <person name="Venter S.N."/>
            <person name="James E.K."/>
        </authorList>
    </citation>
    <scope>NUCLEOTIDE SEQUENCE [LARGE SCALE GENOMIC DNA]</scope>
    <source>
        <strain evidence="8 9">JPY 581</strain>
    </source>
</reference>
<dbReference type="Pfam" id="PF05509">
    <property type="entry name" value="TraY"/>
    <property type="match status" value="1"/>
</dbReference>
<evidence type="ECO:0000256" key="1">
    <source>
        <dbReference type="ARBA" id="ARBA00004496"/>
    </source>
</evidence>